<feature type="region of interest" description="Disordered" evidence="4">
    <location>
        <begin position="422"/>
        <end position="578"/>
    </location>
</feature>
<dbReference type="RefSeq" id="XP_025378967.1">
    <property type="nucleotide sequence ID" value="XM_025524831.1"/>
</dbReference>
<dbReference type="GO" id="GO:0006913">
    <property type="term" value="P:nucleocytoplasmic transport"/>
    <property type="evidence" value="ECO:0007669"/>
    <property type="project" value="TreeGrafter"/>
</dbReference>
<protein>
    <submittedName>
        <fullName evidence="5">RNI-like protein</fullName>
    </submittedName>
</protein>
<dbReference type="SUPFAM" id="SSF52047">
    <property type="entry name" value="RNI-like"/>
    <property type="match status" value="1"/>
</dbReference>
<gene>
    <name evidence="5" type="ORF">FA10DRAFT_300354</name>
</gene>
<dbReference type="PANTHER" id="PTHR24113">
    <property type="entry name" value="RAN GTPASE-ACTIVATING PROTEIN 1"/>
    <property type="match status" value="1"/>
</dbReference>
<evidence type="ECO:0000256" key="4">
    <source>
        <dbReference type="SAM" id="MobiDB-lite"/>
    </source>
</evidence>
<dbReference type="InterPro" id="IPR001611">
    <property type="entry name" value="Leu-rich_rpt"/>
</dbReference>
<reference evidence="5 6" key="1">
    <citation type="journal article" date="2018" name="Mol. Biol. Evol.">
        <title>Broad Genomic Sampling Reveals a Smut Pathogenic Ancestry of the Fungal Clade Ustilaginomycotina.</title>
        <authorList>
            <person name="Kijpornyongpan T."/>
            <person name="Mondo S.J."/>
            <person name="Barry K."/>
            <person name="Sandor L."/>
            <person name="Lee J."/>
            <person name="Lipzen A."/>
            <person name="Pangilinan J."/>
            <person name="LaButti K."/>
            <person name="Hainaut M."/>
            <person name="Henrissat B."/>
            <person name="Grigoriev I.V."/>
            <person name="Spatafora J.W."/>
            <person name="Aime M.C."/>
        </authorList>
    </citation>
    <scope>NUCLEOTIDE SEQUENCE [LARGE SCALE GENOMIC DNA]</scope>
    <source>
        <strain evidence="5 6">MCA 4198</strain>
    </source>
</reference>
<dbReference type="GO" id="GO:0048471">
    <property type="term" value="C:perinuclear region of cytoplasm"/>
    <property type="evidence" value="ECO:0007669"/>
    <property type="project" value="TreeGrafter"/>
</dbReference>
<organism evidence="5 6">
    <name type="scientific">Acaromyces ingoldii</name>
    <dbReference type="NCBI Taxonomy" id="215250"/>
    <lineage>
        <taxon>Eukaryota</taxon>
        <taxon>Fungi</taxon>
        <taxon>Dikarya</taxon>
        <taxon>Basidiomycota</taxon>
        <taxon>Ustilaginomycotina</taxon>
        <taxon>Exobasidiomycetes</taxon>
        <taxon>Exobasidiales</taxon>
        <taxon>Cryptobasidiaceae</taxon>
        <taxon>Acaromyces</taxon>
    </lineage>
</organism>
<feature type="region of interest" description="Disordered" evidence="4">
    <location>
        <begin position="592"/>
        <end position="639"/>
    </location>
</feature>
<dbReference type="GO" id="GO:0031267">
    <property type="term" value="F:small GTPase binding"/>
    <property type="evidence" value="ECO:0007669"/>
    <property type="project" value="TreeGrafter"/>
</dbReference>
<accession>A0A316YR49</accession>
<dbReference type="Pfam" id="PF13516">
    <property type="entry name" value="LRR_6"/>
    <property type="match status" value="1"/>
</dbReference>
<dbReference type="Gene3D" id="3.80.10.10">
    <property type="entry name" value="Ribonuclease Inhibitor"/>
    <property type="match status" value="1"/>
</dbReference>
<feature type="compositionally biased region" description="Low complexity" evidence="4">
    <location>
        <begin position="699"/>
        <end position="734"/>
    </location>
</feature>
<sequence>MATSSSESRSYSLHGRNLKLTTRQEAQPYVDELEQVQDLEEIHLGGNTLGIEACQAFGEILSKKKTLKVADFADIFTGRLISEIPTALRALCDSLVSHEHLEEIDLSDNAFGGRSSEPMVNLLSNNHAISIVKLNNNGLGPQGGTIVADALFDAAEKVKAKGGRSNLRTLVCSRNRLEDGSSKAWARAFAAHGTLQEVRMFQNGIRMDGIERIVRDGLAHCPDLREVNFNDNTALLKGGKALADLLPSWPKLRILHLGDCLVRSKGAALVFEALAKGKNTDLEELHLAYNEVDRAGLDKLGALLEEDRLPAIKLIDINGNFADEEDECVERIKAALAKTGKEDALGDLDEMEPDGEEEEEEEEDETEEEEDEQEAPEVDHKMEDVAAAAVAVPAATAAVVGAAAAGAVSESGLEDKLANLSVVGGSNSGAKGENAEEGANKEGDKQSGTSTTREEDKQMAEDAADVAESAQEVPEEKQGAEVAADVAESAQEVPEEKQGADVAAEVAESAQEVPEEKQGAEVAADVAESAQEVPEEKEGAEVAAPVSQSAQEVPEEKEITDKNEASESAPQESAVAAGAAVAGALGVGALAATTASSAPASREEATEAALPTSSSITKDAPESQPAKEEEKEEAAAIAPVATAVPVEAALVADTPAAIESTTTTAASTEAKDKQIDSLADQLQEASLSAPEKQQVDAESPAPAASSASTAASAPTSAAATAAAAATTTTPAAASHGRRGTSRATQGSVDLSGELYGQDGGRSAVAEASSTNGQPEAGSSAKEPEEEQVQETPKKKRGFRAAMGAVRELLRG</sequence>
<feature type="compositionally biased region" description="Acidic residues" evidence="4">
    <location>
        <begin position="345"/>
        <end position="376"/>
    </location>
</feature>
<name>A0A316YR49_9BASI</name>
<dbReference type="AlphaFoldDB" id="A0A316YR49"/>
<dbReference type="GeneID" id="37046747"/>
<evidence type="ECO:0000256" key="3">
    <source>
        <dbReference type="ARBA" id="ARBA00022737"/>
    </source>
</evidence>
<feature type="region of interest" description="Disordered" evidence="4">
    <location>
        <begin position="653"/>
        <end position="811"/>
    </location>
</feature>
<feature type="compositionally biased region" description="Basic and acidic residues" evidence="4">
    <location>
        <begin position="554"/>
        <end position="565"/>
    </location>
</feature>
<dbReference type="GO" id="GO:0005829">
    <property type="term" value="C:cytosol"/>
    <property type="evidence" value="ECO:0007669"/>
    <property type="project" value="TreeGrafter"/>
</dbReference>
<dbReference type="PANTHER" id="PTHR24113:SF12">
    <property type="entry name" value="RAN GTPASE-ACTIVATING PROTEIN 1"/>
    <property type="match status" value="1"/>
</dbReference>
<dbReference type="SMART" id="SM00368">
    <property type="entry name" value="LRR_RI"/>
    <property type="match status" value="6"/>
</dbReference>
<evidence type="ECO:0000256" key="2">
    <source>
        <dbReference type="ARBA" id="ARBA00022614"/>
    </source>
</evidence>
<evidence type="ECO:0000313" key="5">
    <source>
        <dbReference type="EMBL" id="PWN91769.1"/>
    </source>
</evidence>
<keyword evidence="3" id="KW-0677">Repeat</keyword>
<evidence type="ECO:0000256" key="1">
    <source>
        <dbReference type="ARBA" id="ARBA00022468"/>
    </source>
</evidence>
<keyword evidence="1" id="KW-0343">GTPase activation</keyword>
<dbReference type="OrthoDB" id="184583at2759"/>
<feature type="region of interest" description="Disordered" evidence="4">
    <location>
        <begin position="342"/>
        <end position="378"/>
    </location>
</feature>
<dbReference type="InParanoid" id="A0A316YR49"/>
<feature type="compositionally biased region" description="Low complexity" evidence="4">
    <location>
        <begin position="653"/>
        <end position="668"/>
    </location>
</feature>
<dbReference type="GO" id="GO:0005634">
    <property type="term" value="C:nucleus"/>
    <property type="evidence" value="ECO:0007669"/>
    <property type="project" value="TreeGrafter"/>
</dbReference>
<dbReference type="InterPro" id="IPR027038">
    <property type="entry name" value="RanGap"/>
</dbReference>
<dbReference type="STRING" id="215250.A0A316YR49"/>
<dbReference type="CDD" id="cd00116">
    <property type="entry name" value="LRR_RI"/>
    <property type="match status" value="1"/>
</dbReference>
<proteinExistence type="predicted"/>
<dbReference type="EMBL" id="KZ819635">
    <property type="protein sequence ID" value="PWN91769.1"/>
    <property type="molecule type" value="Genomic_DNA"/>
</dbReference>
<dbReference type="Proteomes" id="UP000245768">
    <property type="component" value="Unassembled WGS sequence"/>
</dbReference>
<feature type="compositionally biased region" description="Low complexity" evidence="4">
    <location>
        <begin position="500"/>
        <end position="512"/>
    </location>
</feature>
<dbReference type="GO" id="GO:0005096">
    <property type="term" value="F:GTPase activator activity"/>
    <property type="evidence" value="ECO:0007669"/>
    <property type="project" value="UniProtKB-KW"/>
</dbReference>
<keyword evidence="6" id="KW-1185">Reference proteome</keyword>
<evidence type="ECO:0000313" key="6">
    <source>
        <dbReference type="Proteomes" id="UP000245768"/>
    </source>
</evidence>
<keyword evidence="2" id="KW-0433">Leucine-rich repeat</keyword>
<feature type="compositionally biased region" description="Basic and acidic residues" evidence="4">
    <location>
        <begin position="619"/>
        <end position="629"/>
    </location>
</feature>
<dbReference type="InterPro" id="IPR032675">
    <property type="entry name" value="LRR_dom_sf"/>
</dbReference>